<proteinExistence type="predicted"/>
<feature type="compositionally biased region" description="Acidic residues" evidence="2">
    <location>
        <begin position="370"/>
        <end position="388"/>
    </location>
</feature>
<name>A0A7S4DNQ3_9EUKA</name>
<sequence length="423" mass="47412">MATKISITEWEESALATYKAKRLHWEISIHLLKCVNSLMLCEGSLIDLARKALSVKMDYEDLKRMGALNPEKKKACVSSVHHWMNNEIKKVESIASSNVSKSVTGRNLEAAKAADEIYDVLNSLRMPADFNLNPLMQKAKELSARYKGQIQKASQEGTEDEKREAGEALTQIEAFANETHEDEFRRLSTEARDESEKIKARETALLKRTQSSDVLEIKDLVKHSERDINAHLGKDTLPTGEALHRISPLPQGRILCRALQNAIDEGNPHDIASIYNQAEELDHAESLPTDLRETASLITQRIAQSEDSEEAKVNPEVASKVLLCNIYRDLTCYFLDKGDRMKVDKFQRLHTKAVMAADEAKRRSGSSFGDIEDEDYDDDEEEEEEEGYDFSRTKAAQMGAMGSFHGRGSNGRGTCAVPDCSVM</sequence>
<feature type="region of interest" description="Disordered" evidence="2">
    <location>
        <begin position="361"/>
        <end position="393"/>
    </location>
</feature>
<evidence type="ECO:0000313" key="3">
    <source>
        <dbReference type="EMBL" id="CAE0660344.1"/>
    </source>
</evidence>
<accession>A0A7S4DNQ3</accession>
<protein>
    <submittedName>
        <fullName evidence="3">Uncharacterized protein</fullName>
    </submittedName>
</protein>
<dbReference type="AlphaFoldDB" id="A0A7S4DNQ3"/>
<organism evidence="3">
    <name type="scientific">Lotharella globosa</name>
    <dbReference type="NCBI Taxonomy" id="91324"/>
    <lineage>
        <taxon>Eukaryota</taxon>
        <taxon>Sar</taxon>
        <taxon>Rhizaria</taxon>
        <taxon>Cercozoa</taxon>
        <taxon>Chlorarachniophyceae</taxon>
        <taxon>Lotharella</taxon>
    </lineage>
</organism>
<evidence type="ECO:0000256" key="2">
    <source>
        <dbReference type="SAM" id="MobiDB-lite"/>
    </source>
</evidence>
<keyword evidence="1" id="KW-0175">Coiled coil</keyword>
<gene>
    <name evidence="3" type="ORF">LGLO00237_LOCUS11926</name>
</gene>
<feature type="coiled-coil region" evidence="1">
    <location>
        <begin position="136"/>
        <end position="197"/>
    </location>
</feature>
<dbReference type="EMBL" id="HBIV01016406">
    <property type="protein sequence ID" value="CAE0660344.1"/>
    <property type="molecule type" value="Transcribed_RNA"/>
</dbReference>
<evidence type="ECO:0000256" key="1">
    <source>
        <dbReference type="SAM" id="Coils"/>
    </source>
</evidence>
<reference evidence="3" key="1">
    <citation type="submission" date="2021-01" db="EMBL/GenBank/DDBJ databases">
        <authorList>
            <person name="Corre E."/>
            <person name="Pelletier E."/>
            <person name="Niang G."/>
            <person name="Scheremetjew M."/>
            <person name="Finn R."/>
            <person name="Kale V."/>
            <person name="Holt S."/>
            <person name="Cochrane G."/>
            <person name="Meng A."/>
            <person name="Brown T."/>
            <person name="Cohen L."/>
        </authorList>
    </citation>
    <scope>NUCLEOTIDE SEQUENCE</scope>
    <source>
        <strain evidence="3">CCCM811</strain>
    </source>
</reference>